<protein>
    <recommendedName>
        <fullName evidence="2">YbjN domain-containing protein</fullName>
    </recommendedName>
</protein>
<organism evidence="1">
    <name type="scientific">uncultured Gemmatimonadota bacterium</name>
    <dbReference type="NCBI Taxonomy" id="203437"/>
    <lineage>
        <taxon>Bacteria</taxon>
        <taxon>Pseudomonadati</taxon>
        <taxon>Gemmatimonadota</taxon>
        <taxon>environmental samples</taxon>
    </lineage>
</organism>
<evidence type="ECO:0000313" key="1">
    <source>
        <dbReference type="EMBL" id="CAA9318527.1"/>
    </source>
</evidence>
<reference evidence="1" key="1">
    <citation type="submission" date="2020-02" db="EMBL/GenBank/DDBJ databases">
        <authorList>
            <person name="Meier V. D."/>
        </authorList>
    </citation>
    <scope>NUCLEOTIDE SEQUENCE</scope>
    <source>
        <strain evidence="1">AVDCRST_MAG89</strain>
    </source>
</reference>
<dbReference type="Pfam" id="PF22550">
    <property type="entry name" value="CesT_Tir_1"/>
    <property type="match status" value="1"/>
</dbReference>
<evidence type="ECO:0008006" key="2">
    <source>
        <dbReference type="Google" id="ProtNLM"/>
    </source>
</evidence>
<dbReference type="EMBL" id="CADCTV010000332">
    <property type="protein sequence ID" value="CAA9318527.1"/>
    <property type="molecule type" value="Genomic_DNA"/>
</dbReference>
<dbReference type="InterPro" id="IPR054345">
    <property type="entry name" value="Tir-like"/>
</dbReference>
<dbReference type="AlphaFoldDB" id="A0A6J4L114"/>
<dbReference type="Gene3D" id="3.30.1460.10">
    <property type="match status" value="1"/>
</dbReference>
<gene>
    <name evidence="1" type="ORF">AVDCRST_MAG89-1526</name>
</gene>
<accession>A0A6J4L114</accession>
<name>A0A6J4L114_9BACT</name>
<proteinExistence type="predicted"/>
<sequence length="131" mass="14698">MVTREDVVNFLNRMEMGYEEVDDGMWLAYPGEPDGGAPLVISHAPPLLVFRLKVLDAPRDGQKCAELYRQLLVANATDLVHAAYGLEDDDVILTESMELENLDFNEFQATVDSFQMAIATHLESLATYRDC</sequence>
<dbReference type="SUPFAM" id="SSF69635">
    <property type="entry name" value="Type III secretory system chaperone-like"/>
    <property type="match status" value="1"/>
</dbReference>